<dbReference type="RefSeq" id="WP_147581960.1">
    <property type="nucleotide sequence ID" value="NZ_CP042831.1"/>
</dbReference>
<organism evidence="2 3">
    <name type="scientific">Flavobacterium alkalisoli</name>
    <dbReference type="NCBI Taxonomy" id="2602769"/>
    <lineage>
        <taxon>Bacteria</taxon>
        <taxon>Pseudomonadati</taxon>
        <taxon>Bacteroidota</taxon>
        <taxon>Flavobacteriia</taxon>
        <taxon>Flavobacteriales</taxon>
        <taxon>Flavobacteriaceae</taxon>
        <taxon>Flavobacterium</taxon>
    </lineage>
</organism>
<protein>
    <submittedName>
        <fullName evidence="2">Uncharacterized protein</fullName>
    </submittedName>
</protein>
<reference evidence="2 3" key="1">
    <citation type="submission" date="2019-08" db="EMBL/GenBank/DDBJ databases">
        <title>Flavobacterium alkalisoli sp. nov., isolated from rhizosphere soil of Suaeda salsa.</title>
        <authorList>
            <person name="Sun J.-Q."/>
            <person name="Xu L."/>
        </authorList>
    </citation>
    <scope>NUCLEOTIDE SEQUENCE [LARGE SCALE GENOMIC DNA]</scope>
    <source>
        <strain evidence="2 3">XS-5</strain>
    </source>
</reference>
<evidence type="ECO:0000256" key="1">
    <source>
        <dbReference type="SAM" id="Phobius"/>
    </source>
</evidence>
<accession>A0A5B9FR10</accession>
<keyword evidence="1" id="KW-0812">Transmembrane</keyword>
<name>A0A5B9FR10_9FLAO</name>
<feature type="transmembrane region" description="Helical" evidence="1">
    <location>
        <begin position="12"/>
        <end position="31"/>
    </location>
</feature>
<keyword evidence="1" id="KW-0472">Membrane</keyword>
<dbReference type="KEGG" id="fak:FUA48_02460"/>
<keyword evidence="3" id="KW-1185">Reference proteome</keyword>
<dbReference type="Proteomes" id="UP000321222">
    <property type="component" value="Chromosome"/>
</dbReference>
<proteinExistence type="predicted"/>
<dbReference type="EMBL" id="CP042831">
    <property type="protein sequence ID" value="QEE48476.1"/>
    <property type="molecule type" value="Genomic_DNA"/>
</dbReference>
<evidence type="ECO:0000313" key="2">
    <source>
        <dbReference type="EMBL" id="QEE48476.1"/>
    </source>
</evidence>
<gene>
    <name evidence="2" type="ORF">FUA48_02460</name>
</gene>
<dbReference type="OrthoDB" id="1349101at2"/>
<sequence length="199" mass="22096">MQTTSKTFKILFFTLLVFNVILLSALSFMLLNDRSGFMDAERINIKDKTGKNRIVISNMDNIPPPIINGTIYQRAVRPAGLIFYDKNGDERGGLAITDNETTNLNALSFDYQNADAVGLLVQDNKNDNYFKAGLVINDKDLSGKPGHNTNRINLITENGNAALIMNDANEIPRIILQVDSLGNPSIQMFNSNGSLNWKQ</sequence>
<dbReference type="AlphaFoldDB" id="A0A5B9FR10"/>
<keyword evidence="1" id="KW-1133">Transmembrane helix</keyword>
<evidence type="ECO:0000313" key="3">
    <source>
        <dbReference type="Proteomes" id="UP000321222"/>
    </source>
</evidence>